<keyword evidence="1" id="KW-0677">Repeat</keyword>
<dbReference type="Proteomes" id="UP000007799">
    <property type="component" value="Unassembled WGS sequence"/>
</dbReference>
<feature type="repeat" description="HEAT" evidence="2">
    <location>
        <begin position="83"/>
        <end position="120"/>
    </location>
</feature>
<dbReference type="EMBL" id="GL832974">
    <property type="protein sequence ID" value="EGD76480.1"/>
    <property type="molecule type" value="Genomic_DNA"/>
</dbReference>
<proteinExistence type="predicted"/>
<dbReference type="PANTHER" id="PTHR10648:SF4">
    <property type="entry name" value="PROTEIN PHOSPHATASE 2 (FORMERLY 2A), REGULATORY SUBUNIT A, BETA ISOFORM-RELATED"/>
    <property type="match status" value="1"/>
</dbReference>
<evidence type="ECO:0000256" key="2">
    <source>
        <dbReference type="PROSITE-ProRule" id="PRU00103"/>
    </source>
</evidence>
<dbReference type="InterPro" id="IPR021133">
    <property type="entry name" value="HEAT_type_2"/>
</dbReference>
<dbReference type="InterPro" id="IPR011989">
    <property type="entry name" value="ARM-like"/>
</dbReference>
<dbReference type="Gene3D" id="1.25.10.10">
    <property type="entry name" value="Leucine-rich Repeat Variant"/>
    <property type="match status" value="2"/>
</dbReference>
<keyword evidence="4" id="KW-1185">Reference proteome</keyword>
<evidence type="ECO:0008006" key="5">
    <source>
        <dbReference type="Google" id="ProtNLM"/>
    </source>
</evidence>
<dbReference type="InterPro" id="IPR016024">
    <property type="entry name" value="ARM-type_fold"/>
</dbReference>
<reference evidence="3" key="1">
    <citation type="submission" date="2009-08" db="EMBL/GenBank/DDBJ databases">
        <title>Annotation of Salpingoeca rosetta.</title>
        <authorList>
            <consortium name="The Broad Institute Genome Sequencing Platform"/>
            <person name="Russ C."/>
            <person name="Cuomo C."/>
            <person name="Burger G."/>
            <person name="Gray M.W."/>
            <person name="Holland P.W.H."/>
            <person name="King N."/>
            <person name="Lang F.B.F."/>
            <person name="Roger A.J."/>
            <person name="Ruiz-Trillo I."/>
            <person name="Young S.K."/>
            <person name="Zeng Q."/>
            <person name="Gargeya S."/>
            <person name="Alvarado L."/>
            <person name="Berlin A."/>
            <person name="Chapman S.B."/>
            <person name="Chen Z."/>
            <person name="Freedman E."/>
            <person name="Gellesch M."/>
            <person name="Goldberg J."/>
            <person name="Griggs A."/>
            <person name="Gujja S."/>
            <person name="Heilman E."/>
            <person name="Heiman D."/>
            <person name="Howarth C."/>
            <person name="Mehta T."/>
            <person name="Neiman D."/>
            <person name="Pearson M."/>
            <person name="Roberts A."/>
            <person name="Saif S."/>
            <person name="Shea T."/>
            <person name="Shenoy N."/>
            <person name="Sisk P."/>
            <person name="Stolte C."/>
            <person name="Sykes S."/>
            <person name="White J."/>
            <person name="Yandava C."/>
            <person name="Haas B."/>
            <person name="Nusbaum C."/>
            <person name="Birren B."/>
        </authorList>
    </citation>
    <scope>NUCLEOTIDE SEQUENCE [LARGE SCALE GENOMIC DNA]</scope>
    <source>
        <strain evidence="3">ATCC 50818</strain>
    </source>
</reference>
<dbReference type="PROSITE" id="PS50077">
    <property type="entry name" value="HEAT_REPEAT"/>
    <property type="match status" value="1"/>
</dbReference>
<dbReference type="GO" id="GO:0005829">
    <property type="term" value="C:cytosol"/>
    <property type="evidence" value="ECO:0007669"/>
    <property type="project" value="TreeGrafter"/>
</dbReference>
<dbReference type="InParanoid" id="F2UH81"/>
<protein>
    <recommendedName>
        <fullName evidence="5">TOG domain-containing protein</fullName>
    </recommendedName>
</protein>
<evidence type="ECO:0000313" key="4">
    <source>
        <dbReference type="Proteomes" id="UP000007799"/>
    </source>
</evidence>
<dbReference type="RefSeq" id="XP_004991394.1">
    <property type="nucleotide sequence ID" value="XM_004991337.1"/>
</dbReference>
<dbReference type="GO" id="GO:0005634">
    <property type="term" value="C:nucleus"/>
    <property type="evidence" value="ECO:0007669"/>
    <property type="project" value="TreeGrafter"/>
</dbReference>
<dbReference type="OrthoDB" id="414039at2759"/>
<gene>
    <name evidence="3" type="ORF">PTSG_07596</name>
</gene>
<dbReference type="AlphaFoldDB" id="F2UH81"/>
<dbReference type="GeneID" id="16071954"/>
<dbReference type="SUPFAM" id="SSF48371">
    <property type="entry name" value="ARM repeat"/>
    <property type="match status" value="1"/>
</dbReference>
<sequence length="664" mass="74125">MDTQADETMSLEQVGAHAKLVREQAVAWLMQKINAHELQMPEVLDALTKQLHGDAWEQNHGALMALSQLCAEGFLEEEQATALLPRLTELLTHKEFRVRMETGSCIGSFCARFGPAAIYEGHVAGVIRSCIADNLERQIDPEEVQDLRQKLGIGSEAPPDAVFYESAGWKTLETGFKALLEVTKNSGKKFSPYVTADVIDLLFQGLKHTNRFVRETGYYVCAELVQVITEDTTQDDVPGISFPEFAERMAAQLAVGLADNWSQVRMASSVATRNFVLGMKTETREQFLPLLVPRMCLNRYYVAEGVKLYSQESWRLLSSGSGKALVEKYIDQTVAFYIEQSQADNHAVREAACACIAELGNKVDKDVVRAHVPALLDCLYESFQDESWPVRDAACVASGRFMGCFKEESRPQLDKFLDLFVRHVGDNIWSVREDAAVALALVTRNFEEDVLDRVFAKLEEMLPSAKDQSEDSKMNSQLENVTRFGVAKPAGIVTVSATDVIDPAHTDQQMYSCGSLAPKLKRSGGCMNCGFQRPQEKWELSDGAVYLLRELSAPYPARVTPLLPVLAELTTLRHFRHHRNLLENIWKQLPVIIKNVKKSAVKSMLETVIPSLAYSLADDHQLSRSAAQSCVRAFARLLGPSILLGRVEMYVPEKQALFQPFCAY</sequence>
<dbReference type="InterPro" id="IPR051023">
    <property type="entry name" value="PP2A_Regulatory_Subunit_A"/>
</dbReference>
<dbReference type="GO" id="GO:0019888">
    <property type="term" value="F:protein phosphatase regulator activity"/>
    <property type="evidence" value="ECO:0007669"/>
    <property type="project" value="TreeGrafter"/>
</dbReference>
<organism evidence="4">
    <name type="scientific">Salpingoeca rosetta (strain ATCC 50818 / BSB-021)</name>
    <dbReference type="NCBI Taxonomy" id="946362"/>
    <lineage>
        <taxon>Eukaryota</taxon>
        <taxon>Choanoflagellata</taxon>
        <taxon>Craspedida</taxon>
        <taxon>Salpingoecidae</taxon>
        <taxon>Salpingoeca</taxon>
    </lineage>
</organism>
<dbReference type="PANTHER" id="PTHR10648">
    <property type="entry name" value="SERINE/THREONINE-PROTEIN PHOSPHATASE PP2A 65 KDA REGULATORY SUBUNIT"/>
    <property type="match status" value="1"/>
</dbReference>
<dbReference type="KEGG" id="sre:PTSG_07596"/>
<accession>F2UH81</accession>
<dbReference type="eggNOG" id="ENOG502QSBS">
    <property type="taxonomic scope" value="Eukaryota"/>
</dbReference>
<dbReference type="OMA" id="SCDNALT"/>
<evidence type="ECO:0000313" key="3">
    <source>
        <dbReference type="EMBL" id="EGD76480.1"/>
    </source>
</evidence>
<dbReference type="GO" id="GO:0000159">
    <property type="term" value="C:protein phosphatase type 2A complex"/>
    <property type="evidence" value="ECO:0007669"/>
    <property type="project" value="TreeGrafter"/>
</dbReference>
<name>F2UH81_SALR5</name>
<evidence type="ECO:0000256" key="1">
    <source>
        <dbReference type="ARBA" id="ARBA00022737"/>
    </source>
</evidence>